<dbReference type="Proteomes" id="UP000191897">
    <property type="component" value="Unassembled WGS sequence"/>
</dbReference>
<dbReference type="Gene3D" id="3.40.1190.20">
    <property type="match status" value="1"/>
</dbReference>
<dbReference type="Gene3D" id="3.30.1110.20">
    <property type="match status" value="1"/>
</dbReference>
<protein>
    <submittedName>
        <fullName evidence="6">ADP-dependent phosphofructokinase/glucokinase-like protein</fullName>
    </submittedName>
</protein>
<accession>A0A1S7S7S9</accession>
<name>A0A1S7S7S9_AGRTU</name>
<reference evidence="6 7" key="1">
    <citation type="submission" date="2016-01" db="EMBL/GenBank/DDBJ databases">
        <authorList>
            <person name="Oliw E.H."/>
        </authorList>
    </citation>
    <scope>NUCLEOTIDE SEQUENCE [LARGE SCALE GENOMIC DNA]</scope>
    <source>
        <strain evidence="6 7">Kerr 14</strain>
    </source>
</reference>
<gene>
    <name evidence="6" type="ORF">AGR4C_Lc90185</name>
</gene>
<dbReference type="Pfam" id="PF04587">
    <property type="entry name" value="ADP_PFK_GK"/>
    <property type="match status" value="1"/>
</dbReference>
<dbReference type="InterPro" id="IPR007666">
    <property type="entry name" value="ADP_PFK/GK"/>
</dbReference>
<dbReference type="AlphaFoldDB" id="A0A1S7S7S9"/>
<dbReference type="GO" id="GO:0016773">
    <property type="term" value="F:phosphotransferase activity, alcohol group as acceptor"/>
    <property type="evidence" value="ECO:0007669"/>
    <property type="project" value="InterPro"/>
</dbReference>
<dbReference type="GO" id="GO:0046872">
    <property type="term" value="F:metal ion binding"/>
    <property type="evidence" value="ECO:0007669"/>
    <property type="project" value="UniProtKB-KW"/>
</dbReference>
<evidence type="ECO:0000256" key="2">
    <source>
        <dbReference type="ARBA" id="ARBA00022723"/>
    </source>
</evidence>
<evidence type="ECO:0000256" key="5">
    <source>
        <dbReference type="ARBA" id="ARBA00023152"/>
    </source>
</evidence>
<keyword evidence="2" id="KW-0479">Metal-binding</keyword>
<keyword evidence="3 6" id="KW-0418">Kinase</keyword>
<evidence type="ECO:0000313" key="7">
    <source>
        <dbReference type="Proteomes" id="UP000191897"/>
    </source>
</evidence>
<dbReference type="GO" id="GO:0016301">
    <property type="term" value="F:kinase activity"/>
    <property type="evidence" value="ECO:0007669"/>
    <property type="project" value="UniProtKB-KW"/>
</dbReference>
<organism evidence="6 7">
    <name type="scientific">Agrobacterium tumefaciens str. Kerr 14</name>
    <dbReference type="NCBI Taxonomy" id="1183424"/>
    <lineage>
        <taxon>Bacteria</taxon>
        <taxon>Pseudomonadati</taxon>
        <taxon>Pseudomonadota</taxon>
        <taxon>Alphaproteobacteria</taxon>
        <taxon>Hyphomicrobiales</taxon>
        <taxon>Rhizobiaceae</taxon>
        <taxon>Rhizobium/Agrobacterium group</taxon>
        <taxon>Agrobacterium</taxon>
        <taxon>Agrobacterium tumefaciens complex</taxon>
    </lineage>
</organism>
<sequence>MGDVFTGDWGERYVALADPRSGPIGTSALSRAGLFLCGMSTCVDARVDMHNMQPLLNAPAETPAGQFAAMLLARAAKGIGGEVRADWGDGPQWLRDHLDVRYALGGTGPQAAWVLSRLGVASLVALEDRHEQQLRQIPPGVLLAEGNALKTAAEVTPTERHIPEIFIFEFTAGKPIGALIPSRSTRIIVRFCDRGIQHDAAFEVVSRKRASTAAAGLLSGLNDEAAENVSAAARHVFALSRDWMDAGLKTVHFELAGYASQDAVSELLDHATGAISSLGMSHSELLAMDGAAQHPMEALIALGDRLNVDRVCVHADTWAAAVTRNDPDEEELALMAGCAIASARAANGEPANAIRTDALAQFHALPFDNRVRKGRWTFVACASPYVEKPATTLGLGDSFTAGCLLVLGNPGVATVSAALKQA</sequence>
<evidence type="ECO:0000313" key="6">
    <source>
        <dbReference type="EMBL" id="CUX64130.1"/>
    </source>
</evidence>
<keyword evidence="4" id="KW-0460">Magnesium</keyword>
<proteinExistence type="predicted"/>
<keyword evidence="5" id="KW-0324">Glycolysis</keyword>
<evidence type="ECO:0000256" key="1">
    <source>
        <dbReference type="ARBA" id="ARBA00022679"/>
    </source>
</evidence>
<evidence type="ECO:0000256" key="4">
    <source>
        <dbReference type="ARBA" id="ARBA00022842"/>
    </source>
</evidence>
<dbReference type="GO" id="GO:0006096">
    <property type="term" value="P:glycolytic process"/>
    <property type="evidence" value="ECO:0007669"/>
    <property type="project" value="UniProtKB-KW"/>
</dbReference>
<evidence type="ECO:0000256" key="3">
    <source>
        <dbReference type="ARBA" id="ARBA00022777"/>
    </source>
</evidence>
<dbReference type="RefSeq" id="WP_003504410.1">
    <property type="nucleotide sequence ID" value="NZ_LT009731.1"/>
</dbReference>
<dbReference type="EMBL" id="FBWC01000031">
    <property type="protein sequence ID" value="CUX64130.1"/>
    <property type="molecule type" value="Genomic_DNA"/>
</dbReference>
<dbReference type="SUPFAM" id="SSF53613">
    <property type="entry name" value="Ribokinase-like"/>
    <property type="match status" value="1"/>
</dbReference>
<keyword evidence="1" id="KW-0808">Transferase</keyword>
<dbReference type="InterPro" id="IPR029056">
    <property type="entry name" value="Ribokinase-like"/>
</dbReference>